<dbReference type="Pfam" id="PF02535">
    <property type="entry name" value="Zip"/>
    <property type="match status" value="1"/>
</dbReference>
<reference evidence="9" key="1">
    <citation type="journal article" date="2021" name="PeerJ">
        <title>Extensive microbial diversity within the chicken gut microbiome revealed by metagenomics and culture.</title>
        <authorList>
            <person name="Gilroy R."/>
            <person name="Ravi A."/>
            <person name="Getino M."/>
            <person name="Pursley I."/>
            <person name="Horton D.L."/>
            <person name="Alikhan N.F."/>
            <person name="Baker D."/>
            <person name="Gharbi K."/>
            <person name="Hall N."/>
            <person name="Watson M."/>
            <person name="Adriaenssens E.M."/>
            <person name="Foster-Nyarko E."/>
            <person name="Jarju S."/>
            <person name="Secka A."/>
            <person name="Antonio M."/>
            <person name="Oren A."/>
            <person name="Chaudhuri R.R."/>
            <person name="La Ragione R."/>
            <person name="Hildebrand F."/>
            <person name="Pallen M.J."/>
        </authorList>
    </citation>
    <scope>NUCLEOTIDE SEQUENCE</scope>
    <source>
        <strain evidence="9">ChiSjej1B19-8411</strain>
    </source>
</reference>
<evidence type="ECO:0000256" key="4">
    <source>
        <dbReference type="ARBA" id="ARBA00022692"/>
    </source>
</evidence>
<evidence type="ECO:0000256" key="3">
    <source>
        <dbReference type="ARBA" id="ARBA00022475"/>
    </source>
</evidence>
<dbReference type="InterPro" id="IPR003689">
    <property type="entry name" value="ZIP"/>
</dbReference>
<sequence length="258" mass="27043">MNTFLGVMIPFFGTALGAACVFFLKNELKAEVQKALLGFAAGVMVAASVWSLLIPAMDMSAHMEKFAFVPAAVGFLLGIAFLLLMDRSIPHLHLGCKEAEGPKCQLSKTSMLLLAVTLHNIPEGMAVGVIFAGMLAENAQITMTGAFALSLGIAVQNFPEGAIIALPLRSQGESRGKSFLLGMLSGVVEPVAAGITILLSGYIEPLLPYLLAFAAGAMIYVVVEELVPEASEGEHSNIATIGFALGFVLMMILDVALG</sequence>
<feature type="transmembrane region" description="Helical" evidence="8">
    <location>
        <begin position="209"/>
        <end position="227"/>
    </location>
</feature>
<dbReference type="GO" id="GO:0005886">
    <property type="term" value="C:plasma membrane"/>
    <property type="evidence" value="ECO:0007669"/>
    <property type="project" value="UniProtKB-SubCell"/>
</dbReference>
<evidence type="ECO:0000256" key="2">
    <source>
        <dbReference type="ARBA" id="ARBA00006939"/>
    </source>
</evidence>
<comment type="caution">
    <text evidence="9">The sequence shown here is derived from an EMBL/GenBank/DDBJ whole genome shotgun (WGS) entry which is preliminary data.</text>
</comment>
<dbReference type="EMBL" id="DXEX01000085">
    <property type="protein sequence ID" value="HIX58806.1"/>
    <property type="molecule type" value="Genomic_DNA"/>
</dbReference>
<feature type="transmembrane region" description="Helical" evidence="8">
    <location>
        <begin position="239"/>
        <end position="257"/>
    </location>
</feature>
<proteinExistence type="inferred from homology"/>
<dbReference type="GO" id="GO:0005385">
    <property type="term" value="F:zinc ion transmembrane transporter activity"/>
    <property type="evidence" value="ECO:0007669"/>
    <property type="project" value="TreeGrafter"/>
</dbReference>
<feature type="transmembrane region" description="Helical" evidence="8">
    <location>
        <begin position="66"/>
        <end position="85"/>
    </location>
</feature>
<dbReference type="PANTHER" id="PTHR11040">
    <property type="entry name" value="ZINC/IRON TRANSPORTER"/>
    <property type="match status" value="1"/>
</dbReference>
<reference evidence="9" key="2">
    <citation type="submission" date="2021-04" db="EMBL/GenBank/DDBJ databases">
        <authorList>
            <person name="Gilroy R."/>
        </authorList>
    </citation>
    <scope>NUCLEOTIDE SEQUENCE</scope>
    <source>
        <strain evidence="9">ChiSjej1B19-8411</strain>
    </source>
</reference>
<keyword evidence="6 8" id="KW-1133">Transmembrane helix</keyword>
<evidence type="ECO:0000256" key="5">
    <source>
        <dbReference type="ARBA" id="ARBA00022833"/>
    </source>
</evidence>
<comment type="subcellular location">
    <subcellularLocation>
        <location evidence="1">Cell membrane</location>
        <topology evidence="1">Multi-pass membrane protein</topology>
    </subcellularLocation>
</comment>
<keyword evidence="3" id="KW-1003">Cell membrane</keyword>
<evidence type="ECO:0000256" key="8">
    <source>
        <dbReference type="SAM" id="Phobius"/>
    </source>
</evidence>
<organism evidence="9 10">
    <name type="scientific">Candidatus Blautia gallistercoris</name>
    <dbReference type="NCBI Taxonomy" id="2838490"/>
    <lineage>
        <taxon>Bacteria</taxon>
        <taxon>Bacillati</taxon>
        <taxon>Bacillota</taxon>
        <taxon>Clostridia</taxon>
        <taxon>Lachnospirales</taxon>
        <taxon>Lachnospiraceae</taxon>
        <taxon>Blautia</taxon>
    </lineage>
</organism>
<accession>A0A9D1WGI2</accession>
<dbReference type="Proteomes" id="UP000886817">
    <property type="component" value="Unassembled WGS sequence"/>
</dbReference>
<evidence type="ECO:0000313" key="10">
    <source>
        <dbReference type="Proteomes" id="UP000886817"/>
    </source>
</evidence>
<dbReference type="AlphaFoldDB" id="A0A9D1WGI2"/>
<keyword evidence="4 8" id="KW-0812">Transmembrane</keyword>
<keyword evidence="7 8" id="KW-0472">Membrane</keyword>
<protein>
    <submittedName>
        <fullName evidence="9">ZIP family metal transporter</fullName>
    </submittedName>
</protein>
<feature type="transmembrane region" description="Helical" evidence="8">
    <location>
        <begin position="36"/>
        <end position="54"/>
    </location>
</feature>
<evidence type="ECO:0000313" key="9">
    <source>
        <dbReference type="EMBL" id="HIX58806.1"/>
    </source>
</evidence>
<evidence type="ECO:0000256" key="1">
    <source>
        <dbReference type="ARBA" id="ARBA00004651"/>
    </source>
</evidence>
<gene>
    <name evidence="9" type="ORF">IAA45_03715</name>
</gene>
<feature type="transmembrane region" description="Helical" evidence="8">
    <location>
        <begin position="141"/>
        <end position="158"/>
    </location>
</feature>
<feature type="transmembrane region" description="Helical" evidence="8">
    <location>
        <begin position="112"/>
        <end position="135"/>
    </location>
</feature>
<evidence type="ECO:0000256" key="7">
    <source>
        <dbReference type="ARBA" id="ARBA00023136"/>
    </source>
</evidence>
<evidence type="ECO:0000256" key="6">
    <source>
        <dbReference type="ARBA" id="ARBA00022989"/>
    </source>
</evidence>
<keyword evidence="5" id="KW-0862">Zinc</keyword>
<dbReference type="PANTHER" id="PTHR11040:SF211">
    <property type="entry name" value="ZINC TRANSPORTER ZIP11"/>
    <property type="match status" value="1"/>
</dbReference>
<comment type="similarity">
    <text evidence="2">Belongs to the ZIP transporter (TC 2.A.5) family.</text>
</comment>
<name>A0A9D1WGI2_9FIRM</name>
<feature type="transmembrane region" description="Helical" evidence="8">
    <location>
        <begin position="179"/>
        <end position="203"/>
    </location>
</feature>
<feature type="transmembrane region" description="Helical" evidence="8">
    <location>
        <begin position="6"/>
        <end position="24"/>
    </location>
</feature>